<name>A0A3Q2U3G3_FUNHE</name>
<feature type="compositionally biased region" description="Low complexity" evidence="7">
    <location>
        <begin position="298"/>
        <end position="307"/>
    </location>
</feature>
<accession>A0A3Q2U3G3</accession>
<evidence type="ECO:0008006" key="10">
    <source>
        <dbReference type="Google" id="ProtNLM"/>
    </source>
</evidence>
<keyword evidence="4" id="KW-0805">Transcription regulation</keyword>
<dbReference type="STRING" id="8078.ENSFHEP00000024180"/>
<feature type="compositionally biased region" description="Polar residues" evidence="7">
    <location>
        <begin position="204"/>
        <end position="216"/>
    </location>
</feature>
<comment type="similarity">
    <text evidence="2">Belongs to the Mediator complex subunit 13 family.</text>
</comment>
<keyword evidence="5" id="KW-0804">Transcription</keyword>
<feature type="compositionally biased region" description="Low complexity" evidence="7">
    <location>
        <begin position="171"/>
        <end position="181"/>
    </location>
</feature>
<organism evidence="8 9">
    <name type="scientific">Fundulus heteroclitus</name>
    <name type="common">Killifish</name>
    <name type="synonym">Mummichog</name>
    <dbReference type="NCBI Taxonomy" id="8078"/>
    <lineage>
        <taxon>Eukaryota</taxon>
        <taxon>Metazoa</taxon>
        <taxon>Chordata</taxon>
        <taxon>Craniata</taxon>
        <taxon>Vertebrata</taxon>
        <taxon>Euteleostomi</taxon>
        <taxon>Actinopterygii</taxon>
        <taxon>Neopterygii</taxon>
        <taxon>Teleostei</taxon>
        <taxon>Neoteleostei</taxon>
        <taxon>Acanthomorphata</taxon>
        <taxon>Ovalentaria</taxon>
        <taxon>Atherinomorphae</taxon>
        <taxon>Cyprinodontiformes</taxon>
        <taxon>Fundulidae</taxon>
        <taxon>Fundulus</taxon>
    </lineage>
</organism>
<feature type="region of interest" description="Disordered" evidence="7">
    <location>
        <begin position="296"/>
        <end position="521"/>
    </location>
</feature>
<reference evidence="8" key="1">
    <citation type="submission" date="2025-08" db="UniProtKB">
        <authorList>
            <consortium name="Ensembl"/>
        </authorList>
    </citation>
    <scope>IDENTIFICATION</scope>
</reference>
<dbReference type="Ensembl" id="ENSFHET00000008457.1">
    <property type="protein sequence ID" value="ENSFHEP00000024180.1"/>
    <property type="gene ID" value="ENSFHEG00000005601.1"/>
</dbReference>
<sequence length="521" mass="56925">KGLAFIRLGFLKSNILHYFFNSKKNEHLSCAFTFFVHGDSNVCTSVEIAQHQPLQRLGEEHLSLAQQSSSPLQVILSPYGLNGTLTSQAFKMSDHPTQKLIEEWRQFYPIFPNPKEVPEDKLEDADWEDDSLAAVEVLVAGVRMVYPSCLVLLPLSDLPAMVPQGSANTPGAQSGAHQGQAAHRDSAMSSVTLTPPTSPEEAHTVSSRLTSSNNTLHGGKIPRRLSGQMVETVWQEYNINRAGNKYVHRPCFTTLTNGACEEESDKSGLWDFVEPTHRHLSPISCIIVSHANYLHQRSSSTSGHPPSSGQPPQPAAKHKLGEKLEKGEKQQRRPQTPFHHRNSVSEEPSLEPQTPRLCPRPQEEGSYPSLHHMDTALPKAPTLHPHGPPTDLAGSPPPPPLSPQPCDHGDLTPGGAKNSSTPIHQPFYPPSVEPCLMPQKGPAEEPPPEAASFPSNFNDALEPTVFIGSAVNPGEDSTHNPWKYFNLPRKKTSNFTTPQLPMDKTREDSGGGGDAVVSVTE</sequence>
<keyword evidence="3" id="KW-0678">Repressor</keyword>
<evidence type="ECO:0000256" key="7">
    <source>
        <dbReference type="SAM" id="MobiDB-lite"/>
    </source>
</evidence>
<dbReference type="GO" id="GO:0045944">
    <property type="term" value="P:positive regulation of transcription by RNA polymerase II"/>
    <property type="evidence" value="ECO:0007669"/>
    <property type="project" value="TreeGrafter"/>
</dbReference>
<dbReference type="InterPro" id="IPR051139">
    <property type="entry name" value="Mediator_complx_sub13"/>
</dbReference>
<dbReference type="GeneTree" id="ENSGT00390000013680"/>
<dbReference type="PANTHER" id="PTHR48249">
    <property type="entry name" value="MEDIATOR OF RNA POLYMERASE II TRANSCRIPTION SUBUNIT 13"/>
    <property type="match status" value="1"/>
</dbReference>
<protein>
    <recommendedName>
        <fullName evidence="10">Mediator of RNA polymerase II transcription subunit 13-like</fullName>
    </recommendedName>
</protein>
<dbReference type="AlphaFoldDB" id="A0A3Q2U3G3"/>
<keyword evidence="9" id="KW-1185">Reference proteome</keyword>
<feature type="region of interest" description="Disordered" evidence="7">
    <location>
        <begin position="164"/>
        <end position="223"/>
    </location>
</feature>
<keyword evidence="6" id="KW-0539">Nucleus</keyword>
<feature type="compositionally biased region" description="Basic and acidic residues" evidence="7">
    <location>
        <begin position="319"/>
        <end position="331"/>
    </location>
</feature>
<evidence type="ECO:0000256" key="5">
    <source>
        <dbReference type="ARBA" id="ARBA00023163"/>
    </source>
</evidence>
<evidence type="ECO:0000256" key="4">
    <source>
        <dbReference type="ARBA" id="ARBA00023015"/>
    </source>
</evidence>
<dbReference type="Proteomes" id="UP000265000">
    <property type="component" value="Unplaced"/>
</dbReference>
<dbReference type="GO" id="GO:0003713">
    <property type="term" value="F:transcription coactivator activity"/>
    <property type="evidence" value="ECO:0007669"/>
    <property type="project" value="TreeGrafter"/>
</dbReference>
<evidence type="ECO:0000256" key="6">
    <source>
        <dbReference type="ARBA" id="ARBA00023242"/>
    </source>
</evidence>
<evidence type="ECO:0000256" key="3">
    <source>
        <dbReference type="ARBA" id="ARBA00022491"/>
    </source>
</evidence>
<comment type="subcellular location">
    <subcellularLocation>
        <location evidence="1">Nucleus</location>
    </subcellularLocation>
</comment>
<dbReference type="PANTHER" id="PTHR48249:SF4">
    <property type="entry name" value="MEDIATOR OF RNA POLYMERASE II TRANSCRIPTION SUBUNIT 13"/>
    <property type="match status" value="1"/>
</dbReference>
<reference evidence="8" key="2">
    <citation type="submission" date="2025-09" db="UniProtKB">
        <authorList>
            <consortium name="Ensembl"/>
        </authorList>
    </citation>
    <scope>IDENTIFICATION</scope>
</reference>
<evidence type="ECO:0000256" key="2">
    <source>
        <dbReference type="ARBA" id="ARBA00009354"/>
    </source>
</evidence>
<proteinExistence type="inferred from homology"/>
<evidence type="ECO:0000313" key="9">
    <source>
        <dbReference type="Proteomes" id="UP000265000"/>
    </source>
</evidence>
<evidence type="ECO:0000313" key="8">
    <source>
        <dbReference type="Ensembl" id="ENSFHEP00000024180.1"/>
    </source>
</evidence>
<evidence type="ECO:0000256" key="1">
    <source>
        <dbReference type="ARBA" id="ARBA00004123"/>
    </source>
</evidence>
<dbReference type="GO" id="GO:0016592">
    <property type="term" value="C:mediator complex"/>
    <property type="evidence" value="ECO:0007669"/>
    <property type="project" value="TreeGrafter"/>
</dbReference>